<dbReference type="PANTHER" id="PTHR46599:SF3">
    <property type="entry name" value="PIGGYBAC TRANSPOSABLE ELEMENT-DERIVED PROTEIN 4"/>
    <property type="match status" value="1"/>
</dbReference>
<dbReference type="Pfam" id="PF13842">
    <property type="entry name" value="zf-Tnp_2"/>
    <property type="match status" value="1"/>
</dbReference>
<evidence type="ECO:0000259" key="2">
    <source>
        <dbReference type="Pfam" id="PF13843"/>
    </source>
</evidence>
<protein>
    <submittedName>
        <fullName evidence="4">PiggyBac transposable element-derived protein 4-like</fullName>
    </submittedName>
</protein>
<reference evidence="4" key="2">
    <citation type="submission" date="2025-08" db="UniProtKB">
        <authorList>
            <consortium name="RefSeq"/>
        </authorList>
    </citation>
    <scope>IDENTIFICATION</scope>
</reference>
<gene>
    <name evidence="4" type="primary">LOC136074563</name>
</gene>
<organism evidence="3 4">
    <name type="scientific">Hydra vulgaris</name>
    <name type="common">Hydra</name>
    <name type="synonym">Hydra attenuata</name>
    <dbReference type="NCBI Taxonomy" id="6087"/>
    <lineage>
        <taxon>Eukaryota</taxon>
        <taxon>Metazoa</taxon>
        <taxon>Cnidaria</taxon>
        <taxon>Hydrozoa</taxon>
        <taxon>Hydroidolina</taxon>
        <taxon>Anthoathecata</taxon>
        <taxon>Aplanulata</taxon>
        <taxon>Hydridae</taxon>
        <taxon>Hydra</taxon>
    </lineage>
</organism>
<dbReference type="PANTHER" id="PTHR46599">
    <property type="entry name" value="PIGGYBAC TRANSPOSABLE ELEMENT-DERIVED PROTEIN 4"/>
    <property type="match status" value="1"/>
</dbReference>
<accession>A0ABM4B2D4</accession>
<feature type="domain" description="PiggyBac transposable element-derived protein" evidence="2">
    <location>
        <begin position="413"/>
        <end position="573"/>
    </location>
</feature>
<dbReference type="Pfam" id="PF13843">
    <property type="entry name" value="DDE_Tnp_1_7"/>
    <property type="match status" value="2"/>
</dbReference>
<dbReference type="RefSeq" id="XP_065642967.1">
    <property type="nucleotide sequence ID" value="XM_065786895.1"/>
</dbReference>
<reference evidence="3" key="1">
    <citation type="submission" date="2025-05" db="UniProtKB">
        <authorList>
            <consortium name="RefSeq"/>
        </authorList>
    </citation>
    <scope>NUCLEOTIDE SEQUENCE [LARGE SCALE GENOMIC DNA]</scope>
</reference>
<feature type="domain" description="PiggyBac transposable element-derived protein 4 C-terminal zinc-finger" evidence="1">
    <location>
        <begin position="642"/>
        <end position="677"/>
    </location>
</feature>
<dbReference type="Proteomes" id="UP001652625">
    <property type="component" value="Chromosome 01"/>
</dbReference>
<evidence type="ECO:0000313" key="3">
    <source>
        <dbReference type="Proteomes" id="UP001652625"/>
    </source>
</evidence>
<dbReference type="InterPro" id="IPR032718">
    <property type="entry name" value="PGBD4_Znf_C"/>
</dbReference>
<keyword evidence="3" id="KW-1185">Reference proteome</keyword>
<name>A0ABM4B2D4_HYDVU</name>
<evidence type="ECO:0000313" key="4">
    <source>
        <dbReference type="RefSeq" id="XP_065642967.1"/>
    </source>
</evidence>
<dbReference type="GeneID" id="136074563"/>
<proteinExistence type="predicted"/>
<dbReference type="InterPro" id="IPR029526">
    <property type="entry name" value="PGBD"/>
</dbReference>
<feature type="domain" description="PiggyBac transposable element-derived protein" evidence="2">
    <location>
        <begin position="240"/>
        <end position="404"/>
    </location>
</feature>
<evidence type="ECO:0000259" key="1">
    <source>
        <dbReference type="Pfam" id="PF13842"/>
    </source>
</evidence>
<sequence length="687" mass="79680">MTLKCDVKNGLYLSTGGLPANTSKIEQTRATNLQQYHDTGLIKHVHIGKASRIHNVSTKNFSRPIFTVISLKKSQLARREKYVVQLSYISSLRGRESRYVYSISQSINFSIKVKTLLKNGARKTARCFQKRSLLRKKLFVFCWKGTTKVFFESEEEFSSSSESDYTESGSDSDIEAHELQAHLNVDCNEMSSAGVVQTNKRKKVENMQYSWSNDETLGCCANYEFTGTPGVHPDITTFEPHQLFEFFVTDEICDYIVEQTNLYALQSLKEKQLKPKSRFKMWTPVTRDEIRIYIGLILYRGIIWKPTYELYHTTNVIYATPVVRKVIKYDRFRLIDTFIHFVDNSNLEESALKCAKIKPIHDYLFTLFRKAYVPQRNIAIDESLLLWKGRLSWKQYLPRKVDKINTDNYNYIATSIVMTLTNNLLNKGYCVFIDNWYTSVEVCHKLLLNKIDCVGTVRKDRKGLPTGLICKKLQPDEKFVQFEKCTGIMCTKWRDKKDIYLLSTCIKNKIVEVTRSGKPRIIPAVVDLYNKNMGGVDQGDQMLTTYISERKRVKKWYKKYFMHLINASVHNAYCIAKKLGFTKTSIVFRQRIIDYIFSTYVDQTKNLKARGCSSVNANPMRLVERHFPSLIPPNPMRATPSRRCAVCSANKIRADTRYMCIDCDVGLCVNYCFKHYHTSRDLKINVL</sequence>